<dbReference type="OrthoDB" id="10653656at2759"/>
<protein>
    <submittedName>
        <fullName evidence="2">Uncharacterized protein</fullName>
    </submittedName>
</protein>
<reference evidence="2 3" key="1">
    <citation type="submission" date="2016-03" db="EMBL/GenBank/DDBJ databases">
        <authorList>
            <person name="Ploux O."/>
        </authorList>
    </citation>
    <scope>NUCLEOTIDE SEQUENCE [LARGE SCALE GENOMIC DNA]</scope>
    <source>
        <strain evidence="2 3">UAMH 11012</strain>
    </source>
</reference>
<feature type="compositionally biased region" description="Basic and acidic residues" evidence="1">
    <location>
        <begin position="280"/>
        <end position="299"/>
    </location>
</feature>
<dbReference type="EMBL" id="FJOG01000003">
    <property type="protein sequence ID" value="CZR52681.1"/>
    <property type="molecule type" value="Genomic_DNA"/>
</dbReference>
<dbReference type="AlphaFoldDB" id="A0A1L7WIT3"/>
<feature type="compositionally biased region" description="Basic and acidic residues" evidence="1">
    <location>
        <begin position="312"/>
        <end position="324"/>
    </location>
</feature>
<sequence>MASIADQLDLGSISRPNDPSLQSIDQGSPQPTKDPPIEYPALIHLVFIPINKSDTTWMTSYKPNSSCIISIHDDISLRELQLRIQAQKLLDAFEIRRRVHGMRLVDPDGLPEIQIVWQDNTWKRIPPLKVMSDEDLKLMGRRGKNYYIQAKYTMPRVNDKERVTEAATPGNGQEGGENEGTRDGVTEQGPGQYQQDGHDDGNPDEGQNGEDDAPSRRRAAVPRQGPTFEKKRKRPEAIDVAEGQPTFTRRGRPRGLNEGGENDIDESDADEWDKKRRKTEKQAEKGKGKGKADADKAEKLSVAAVPRRSERHSRDEGTKRGSTK</sequence>
<gene>
    <name evidence="2" type="ORF">PAC_02558</name>
</gene>
<evidence type="ECO:0000256" key="1">
    <source>
        <dbReference type="SAM" id="MobiDB-lite"/>
    </source>
</evidence>
<name>A0A1L7WIT3_9HELO</name>
<keyword evidence="3" id="KW-1185">Reference proteome</keyword>
<accession>A0A1L7WIT3</accession>
<organism evidence="2 3">
    <name type="scientific">Phialocephala subalpina</name>
    <dbReference type="NCBI Taxonomy" id="576137"/>
    <lineage>
        <taxon>Eukaryota</taxon>
        <taxon>Fungi</taxon>
        <taxon>Dikarya</taxon>
        <taxon>Ascomycota</taxon>
        <taxon>Pezizomycotina</taxon>
        <taxon>Leotiomycetes</taxon>
        <taxon>Helotiales</taxon>
        <taxon>Mollisiaceae</taxon>
        <taxon>Phialocephala</taxon>
        <taxon>Phialocephala fortinii species complex</taxon>
    </lineage>
</organism>
<feature type="region of interest" description="Disordered" evidence="1">
    <location>
        <begin position="1"/>
        <end position="35"/>
    </location>
</feature>
<feature type="compositionally biased region" description="Polar residues" evidence="1">
    <location>
        <begin position="14"/>
        <end position="31"/>
    </location>
</feature>
<evidence type="ECO:0000313" key="2">
    <source>
        <dbReference type="EMBL" id="CZR52681.1"/>
    </source>
</evidence>
<proteinExistence type="predicted"/>
<feature type="compositionally biased region" description="Acidic residues" evidence="1">
    <location>
        <begin position="260"/>
        <end position="271"/>
    </location>
</feature>
<dbReference type="Proteomes" id="UP000184330">
    <property type="component" value="Unassembled WGS sequence"/>
</dbReference>
<evidence type="ECO:0000313" key="3">
    <source>
        <dbReference type="Proteomes" id="UP000184330"/>
    </source>
</evidence>
<feature type="region of interest" description="Disordered" evidence="1">
    <location>
        <begin position="158"/>
        <end position="324"/>
    </location>
</feature>